<sequence>MTLNSPPTIQSKLNKVLPPNVLLRIFRLLPLCTLANVSLVSRRFKVLAYDDEIWDDKLDIMERHESGTVTKSQSKDIGSLIGKEHEVVINDRPLNELIRGLKMDPYNSRARARSTGEARERFKQVYLQLIPYYVDLRNRHSKESKILCDFGTTPVECGKTLNLLVGLGQVHVVEDWKEINEGVDALCQYFESASLHEFQVAYDSHNVDDMKTYAYSLVALNGGSICTQTFIQKHQIFYDNPFKPEDNFVAHENDLEPFTKFIRAVSEELQQQAHIVSQVFPAKVQVFYTFADRVFEDVISDYLGQLMGIAHNKGIKLYLHTTSLSLSLMASLVDTITDPSLPSRLDKDRGTNLLFKLLLPFLDDYLFEEQGYVNQVCEDGIDKWNKRPNAQQDEDNKRLTNQSRETIKRNYISAFKKVLALPVDLVSSAATTIASPFQRSAIKSQNENGKQDDATPQSTPPSTPRSSLTNLRKIKTESLTSQSSASSVKSPSTPTVSSSRASSDGASINDPTDVLETAQTQLDMMQDLLSLELALQLIHLNKDSEKRVQRFISIGFPGRMKHDIQTTYEQIFIRLLKALGSQHIKPGFERASSELLRYKPVLESGSNSGDLPPLTDFFELVHVADVIQQMVQLYYDEEMTPFIDKHDFMNDVNKEKKAFERTLDDCVATGMDYGIQVLLSQVELILTGEQLSSDYNPQDDTLDLKPTKACLDVIQCLKSNTSMLHGAAEKTTMDLFFSEVGRRFFEILSKHLKTQTVNEQGGIRYICDVNAYYEFVASLRQKTVTPYFSALKSLSNLYIIDSAPDIKNVIHDLERYHGLMRIEDLLEFASCRSDWPLIRKVVQKDMTDCIIM</sequence>
<dbReference type="Proteomes" id="UP000078561">
    <property type="component" value="Unassembled WGS sequence"/>
</dbReference>
<gene>
    <name evidence="3" type="primary">ABSGL_12804.1 scaffold 13518</name>
</gene>
<evidence type="ECO:0000259" key="2">
    <source>
        <dbReference type="PROSITE" id="PS50181"/>
    </source>
</evidence>
<dbReference type="OMA" id="WYQVKRD"/>
<dbReference type="SUPFAM" id="SSF81383">
    <property type="entry name" value="F-box domain"/>
    <property type="match status" value="1"/>
</dbReference>
<dbReference type="GO" id="GO:0006893">
    <property type="term" value="P:Golgi to plasma membrane transport"/>
    <property type="evidence" value="ECO:0007669"/>
    <property type="project" value="TreeGrafter"/>
</dbReference>
<dbReference type="OrthoDB" id="5554140at2759"/>
<proteinExistence type="predicted"/>
<dbReference type="Pfam" id="PF07393">
    <property type="entry name" value="Sec10_HB"/>
    <property type="match status" value="1"/>
</dbReference>
<evidence type="ECO:0000256" key="1">
    <source>
        <dbReference type="SAM" id="MobiDB-lite"/>
    </source>
</evidence>
<feature type="compositionally biased region" description="Low complexity" evidence="1">
    <location>
        <begin position="477"/>
        <end position="507"/>
    </location>
</feature>
<dbReference type="SMART" id="SM00256">
    <property type="entry name" value="FBOX"/>
    <property type="match status" value="1"/>
</dbReference>
<dbReference type="Gene3D" id="1.20.1280.50">
    <property type="match status" value="1"/>
</dbReference>
<dbReference type="InterPro" id="IPR036047">
    <property type="entry name" value="F-box-like_dom_sf"/>
</dbReference>
<dbReference type="AlphaFoldDB" id="A0A168RN70"/>
<dbReference type="PANTHER" id="PTHR12100:SF1">
    <property type="entry name" value="RECYCLIN-1"/>
    <property type="match status" value="1"/>
</dbReference>
<dbReference type="InterPro" id="IPR009976">
    <property type="entry name" value="Sec10-like"/>
</dbReference>
<dbReference type="GO" id="GO:0006887">
    <property type="term" value="P:exocytosis"/>
    <property type="evidence" value="ECO:0007669"/>
    <property type="project" value="TreeGrafter"/>
</dbReference>
<protein>
    <recommendedName>
        <fullName evidence="2">F-box domain-containing protein</fullName>
    </recommendedName>
</protein>
<dbReference type="STRING" id="4829.A0A168RN70"/>
<dbReference type="EMBL" id="LT554731">
    <property type="protein sequence ID" value="SAM07165.1"/>
    <property type="molecule type" value="Genomic_DNA"/>
</dbReference>
<dbReference type="InterPro" id="IPR001810">
    <property type="entry name" value="F-box_dom"/>
</dbReference>
<dbReference type="Pfam" id="PF12937">
    <property type="entry name" value="F-box-like"/>
    <property type="match status" value="1"/>
</dbReference>
<dbReference type="GO" id="GO:0000145">
    <property type="term" value="C:exocyst"/>
    <property type="evidence" value="ECO:0007669"/>
    <property type="project" value="TreeGrafter"/>
</dbReference>
<reference evidence="3" key="1">
    <citation type="submission" date="2016-04" db="EMBL/GenBank/DDBJ databases">
        <authorList>
            <person name="Evans L.H."/>
            <person name="Alamgir A."/>
            <person name="Owens N."/>
            <person name="Weber N.D."/>
            <person name="Virtaneva K."/>
            <person name="Barbian K."/>
            <person name="Babar A."/>
            <person name="Rosenke K."/>
        </authorList>
    </citation>
    <scope>NUCLEOTIDE SEQUENCE [LARGE SCALE GENOMIC DNA]</scope>
    <source>
        <strain evidence="3">CBS 101.48</strain>
    </source>
</reference>
<feature type="domain" description="F-box" evidence="2">
    <location>
        <begin position="11"/>
        <end position="57"/>
    </location>
</feature>
<organism evidence="3">
    <name type="scientific">Absidia glauca</name>
    <name type="common">Pin mould</name>
    <dbReference type="NCBI Taxonomy" id="4829"/>
    <lineage>
        <taxon>Eukaryota</taxon>
        <taxon>Fungi</taxon>
        <taxon>Fungi incertae sedis</taxon>
        <taxon>Mucoromycota</taxon>
        <taxon>Mucoromycotina</taxon>
        <taxon>Mucoromycetes</taxon>
        <taxon>Mucorales</taxon>
        <taxon>Cunninghamellaceae</taxon>
        <taxon>Absidia</taxon>
    </lineage>
</organism>
<dbReference type="PANTHER" id="PTHR12100">
    <property type="entry name" value="SEC10"/>
    <property type="match status" value="1"/>
</dbReference>
<accession>A0A168RN70</accession>
<evidence type="ECO:0000313" key="3">
    <source>
        <dbReference type="EMBL" id="SAM07165.1"/>
    </source>
</evidence>
<dbReference type="FunCoup" id="A0A168RN70">
    <property type="interactions" value="59"/>
</dbReference>
<name>A0A168RN70_ABSGL</name>
<dbReference type="InParanoid" id="A0A168RN70"/>
<dbReference type="PROSITE" id="PS50181">
    <property type="entry name" value="FBOX"/>
    <property type="match status" value="1"/>
</dbReference>
<evidence type="ECO:0000313" key="4">
    <source>
        <dbReference type="Proteomes" id="UP000078561"/>
    </source>
</evidence>
<keyword evidence="4" id="KW-1185">Reference proteome</keyword>
<dbReference type="InterPro" id="IPR048627">
    <property type="entry name" value="Sec10_HB"/>
</dbReference>
<feature type="region of interest" description="Disordered" evidence="1">
    <location>
        <begin position="444"/>
        <end position="511"/>
    </location>
</feature>